<dbReference type="RefSeq" id="XP_018984928.1">
    <property type="nucleotide sequence ID" value="XM_019129107.1"/>
</dbReference>
<name>A0A1E3QPM3_9ASCO</name>
<dbReference type="GeneID" id="30146960"/>
<feature type="region of interest" description="Disordered" evidence="1">
    <location>
        <begin position="531"/>
        <end position="579"/>
    </location>
</feature>
<dbReference type="EMBL" id="KV454432">
    <property type="protein sequence ID" value="ODQ79600.1"/>
    <property type="molecule type" value="Genomic_DNA"/>
</dbReference>
<feature type="compositionally biased region" description="Basic and acidic residues" evidence="1">
    <location>
        <begin position="549"/>
        <end position="575"/>
    </location>
</feature>
<organism evidence="2 3">
    <name type="scientific">Babjeviella inositovora NRRL Y-12698</name>
    <dbReference type="NCBI Taxonomy" id="984486"/>
    <lineage>
        <taxon>Eukaryota</taxon>
        <taxon>Fungi</taxon>
        <taxon>Dikarya</taxon>
        <taxon>Ascomycota</taxon>
        <taxon>Saccharomycotina</taxon>
        <taxon>Pichiomycetes</taxon>
        <taxon>Serinales incertae sedis</taxon>
        <taxon>Babjeviella</taxon>
    </lineage>
</organism>
<dbReference type="Proteomes" id="UP000094336">
    <property type="component" value="Unassembled WGS sequence"/>
</dbReference>
<sequence length="834" mass="93944">MSKTRNVRILADILARHVPARETPIFPVHYRFDPATPSVRDVHNFVVSDIFTEAGWKLAPLVDDFGPGPASFVEQVRRKMKHPTFSEPSLPPLSSVDILDSLLPLGFMDALDSMDVSLVAKPRRDFTVSHGFRAFLKGNILKQEYRMDFSGLLNERFLSRNQLNLRVERRLCQKFFSVEEQRFVDNPNQHLQCFLNVCLETTDGIVGTLPLAMPSRELAVGVQGLVVFEQFSMFHRFQNQDCFFTNPLTGRKVAVKVAAPEMEQVGGDRHYLALVPGHILEHREIFRRLSFPGSPQTFINEKGMFFGDLTGRWEGQFPGSLPAAFFESPNHDISGERQKGGVNFTTEVNDSSKEVTMTEKSIQATNTDTIPFIIEIITLANSDIKKKLSVSDPLPEVRCSVEGVRPMLQPWFVQVLLSLSQYRSQVKFSTNLSVYGSSLDDSLPVVCQAKDASNVRRLLRILGVPTYPVVVVPRIKPITASKLTDIMSLAAHEDIPAFLASFRDTIFLTNEEITGDVVRSMLLVEGTNVNNETGKEGRARQGRGNASRGKRERDGVGEEGRSVAGEMKDSEKDTVGKSLDPISPFSKASALDFTYLRDSQIRQLRRIEAMLQYLEFFKAHLVPNSRLVPVEPTFWDQLVRRQFAELLRRYTGYRQRGSLQGMNDVYDQMLALLGNSYLPVVLREMEYGNKERIASFHAVFHHLLSLLNGIAVNFHPYLARQIGRELLNHRVEKLDLLEPEDSPDFDIVSKIFAGVEELKAMAAAHPGAKLMVDSNSVSQYELDFMGQGEMAIKRGFTLWPGSKVLKKINLGSQYGCIYLVVPHVKPRQTETFLG</sequence>
<gene>
    <name evidence="2" type="ORF">BABINDRAFT_161983</name>
</gene>
<evidence type="ECO:0000313" key="2">
    <source>
        <dbReference type="EMBL" id="ODQ79600.1"/>
    </source>
</evidence>
<dbReference type="AlphaFoldDB" id="A0A1E3QPM3"/>
<evidence type="ECO:0000313" key="3">
    <source>
        <dbReference type="Proteomes" id="UP000094336"/>
    </source>
</evidence>
<keyword evidence="3" id="KW-1185">Reference proteome</keyword>
<evidence type="ECO:0000256" key="1">
    <source>
        <dbReference type="SAM" id="MobiDB-lite"/>
    </source>
</evidence>
<reference evidence="3" key="1">
    <citation type="submission" date="2016-05" db="EMBL/GenBank/DDBJ databases">
        <title>Comparative genomics of biotechnologically important yeasts.</title>
        <authorList>
            <consortium name="DOE Joint Genome Institute"/>
            <person name="Riley R."/>
            <person name="Haridas S."/>
            <person name="Wolfe K.H."/>
            <person name="Lopes M.R."/>
            <person name="Hittinger C.T."/>
            <person name="Goker M."/>
            <person name="Salamov A."/>
            <person name="Wisecaver J."/>
            <person name="Long T.M."/>
            <person name="Aerts A.L."/>
            <person name="Barry K."/>
            <person name="Choi C."/>
            <person name="Clum A."/>
            <person name="Coughlan A.Y."/>
            <person name="Deshpande S."/>
            <person name="Douglass A.P."/>
            <person name="Hanson S.J."/>
            <person name="Klenk H.-P."/>
            <person name="Labutti K."/>
            <person name="Lapidus A."/>
            <person name="Lindquist E."/>
            <person name="Lipzen A."/>
            <person name="Meier-Kolthoff J.P."/>
            <person name="Ohm R.A."/>
            <person name="Otillar R.P."/>
            <person name="Pangilinan J."/>
            <person name="Peng Y."/>
            <person name="Rokas A."/>
            <person name="Rosa C.A."/>
            <person name="Scheuner C."/>
            <person name="Sibirny A.A."/>
            <person name="Slot J.C."/>
            <person name="Stielow J.B."/>
            <person name="Sun H."/>
            <person name="Kurtzman C.P."/>
            <person name="Blackwell M."/>
            <person name="Grigoriev I.V."/>
            <person name="Jeffries T.W."/>
        </authorList>
    </citation>
    <scope>NUCLEOTIDE SEQUENCE [LARGE SCALE GENOMIC DNA]</scope>
    <source>
        <strain evidence="3">NRRL Y-12698</strain>
    </source>
</reference>
<proteinExistence type="predicted"/>
<protein>
    <submittedName>
        <fullName evidence="2">Uncharacterized protein</fullName>
    </submittedName>
</protein>
<accession>A0A1E3QPM3</accession>